<dbReference type="InterPro" id="IPR016152">
    <property type="entry name" value="PTrfase/Anion_transptr"/>
</dbReference>
<dbReference type="Gene3D" id="3.40.930.10">
    <property type="entry name" value="Mannitol-specific EII, Chain A"/>
    <property type="match status" value="1"/>
</dbReference>
<dbReference type="SUPFAM" id="SSF63520">
    <property type="entry name" value="PTS-regulatory domain, PRD"/>
    <property type="match status" value="1"/>
</dbReference>
<dbReference type="GO" id="GO:0006355">
    <property type="term" value="P:regulation of DNA-templated transcription"/>
    <property type="evidence" value="ECO:0007669"/>
    <property type="project" value="InterPro"/>
</dbReference>
<dbReference type="PANTHER" id="PTHR30185">
    <property type="entry name" value="CRYPTIC BETA-GLUCOSIDE BGL OPERON ANTITERMINATOR"/>
    <property type="match status" value="1"/>
</dbReference>
<dbReference type="Proteomes" id="UP000217918">
    <property type="component" value="Unassembled WGS sequence"/>
</dbReference>
<name>A0A2A3TZ51_LEVBR</name>
<dbReference type="Gene3D" id="1.10.10.10">
    <property type="entry name" value="Winged helix-like DNA-binding domain superfamily/Winged helix DNA-binding domain"/>
    <property type="match status" value="1"/>
</dbReference>
<gene>
    <name evidence="4" type="ORF">CNR29_08475</name>
</gene>
<dbReference type="PROSITE" id="PS51094">
    <property type="entry name" value="PTS_EIIA_TYPE_2"/>
    <property type="match status" value="1"/>
</dbReference>
<dbReference type="EMBL" id="NVYO01000001">
    <property type="protein sequence ID" value="PBQ24051.1"/>
    <property type="molecule type" value="Genomic_DNA"/>
</dbReference>
<evidence type="ECO:0000256" key="1">
    <source>
        <dbReference type="ARBA" id="ARBA00022737"/>
    </source>
</evidence>
<feature type="domain" description="PTS EIIA type-2" evidence="2">
    <location>
        <begin position="534"/>
        <end position="678"/>
    </location>
</feature>
<dbReference type="InterPro" id="IPR013196">
    <property type="entry name" value="HTH_11"/>
</dbReference>
<proteinExistence type="predicted"/>
<evidence type="ECO:0000313" key="5">
    <source>
        <dbReference type="Proteomes" id="UP000217918"/>
    </source>
</evidence>
<dbReference type="RefSeq" id="WP_096110151.1">
    <property type="nucleotide sequence ID" value="NZ_NVYO01000001.1"/>
</dbReference>
<dbReference type="Pfam" id="PF00874">
    <property type="entry name" value="PRD"/>
    <property type="match status" value="1"/>
</dbReference>
<dbReference type="Gene3D" id="1.10.1790.10">
    <property type="entry name" value="PRD domain"/>
    <property type="match status" value="1"/>
</dbReference>
<dbReference type="InterPro" id="IPR050661">
    <property type="entry name" value="BglG_antiterminators"/>
</dbReference>
<dbReference type="InterPro" id="IPR036390">
    <property type="entry name" value="WH_DNA-bd_sf"/>
</dbReference>
<protein>
    <recommendedName>
        <fullName evidence="6">PTS system EIIA component</fullName>
    </recommendedName>
</protein>
<dbReference type="SUPFAM" id="SSF55804">
    <property type="entry name" value="Phoshotransferase/anion transport protein"/>
    <property type="match status" value="1"/>
</dbReference>
<evidence type="ECO:0008006" key="6">
    <source>
        <dbReference type="Google" id="ProtNLM"/>
    </source>
</evidence>
<dbReference type="InterPro" id="IPR002178">
    <property type="entry name" value="PTS_EIIA_type-2_dom"/>
</dbReference>
<organism evidence="4 5">
    <name type="scientific">Levilactobacillus brevis</name>
    <name type="common">Lactobacillus brevis</name>
    <dbReference type="NCBI Taxonomy" id="1580"/>
    <lineage>
        <taxon>Bacteria</taxon>
        <taxon>Bacillati</taxon>
        <taxon>Bacillota</taxon>
        <taxon>Bacilli</taxon>
        <taxon>Lactobacillales</taxon>
        <taxon>Lactobacillaceae</taxon>
        <taxon>Levilactobacillus</taxon>
    </lineage>
</organism>
<dbReference type="AlphaFoldDB" id="A0A2A3TZ51"/>
<evidence type="ECO:0000313" key="4">
    <source>
        <dbReference type="EMBL" id="PBQ24051.1"/>
    </source>
</evidence>
<feature type="domain" description="PRD" evidence="3">
    <location>
        <begin position="277"/>
        <end position="383"/>
    </location>
</feature>
<dbReference type="CDD" id="cd05568">
    <property type="entry name" value="PTS_IIB_bgl_like"/>
    <property type="match status" value="1"/>
</dbReference>
<dbReference type="SUPFAM" id="SSF46785">
    <property type="entry name" value="Winged helix' DNA-binding domain"/>
    <property type="match status" value="1"/>
</dbReference>
<dbReference type="PANTHER" id="PTHR30185:SF9">
    <property type="entry name" value="MANNITOL-SPECIFIC PHOSPHOTRANSFERASE ENZYME IIA COMPONENT"/>
    <property type="match status" value="1"/>
</dbReference>
<dbReference type="InterPro" id="IPR011608">
    <property type="entry name" value="PRD"/>
</dbReference>
<dbReference type="InterPro" id="IPR036634">
    <property type="entry name" value="PRD_sf"/>
</dbReference>
<reference evidence="4 5" key="1">
    <citation type="submission" date="2017-09" db="EMBL/GenBank/DDBJ databases">
        <title>Genome sequence of Lactobacillus brevis D7.</title>
        <authorList>
            <person name="Kwon M.-S."/>
            <person name="Lim S.K."/>
            <person name="Choi H.-J."/>
        </authorList>
    </citation>
    <scope>NUCLEOTIDE SEQUENCE [LARGE SCALE GENOMIC DNA]</scope>
    <source>
        <strain evidence="4 5">D7</strain>
    </source>
</reference>
<dbReference type="InterPro" id="IPR036388">
    <property type="entry name" value="WH-like_DNA-bd_sf"/>
</dbReference>
<accession>A0A2A3TZ51</accession>
<keyword evidence="1" id="KW-0677">Repeat</keyword>
<dbReference type="Pfam" id="PF08279">
    <property type="entry name" value="HTH_11"/>
    <property type="match status" value="1"/>
</dbReference>
<comment type="caution">
    <text evidence="4">The sequence shown here is derived from an EMBL/GenBank/DDBJ whole genome shotgun (WGS) entry which is preliminary data.</text>
</comment>
<evidence type="ECO:0000259" key="2">
    <source>
        <dbReference type="PROSITE" id="PS51094"/>
    </source>
</evidence>
<dbReference type="Pfam" id="PF00359">
    <property type="entry name" value="PTS_EIIA_2"/>
    <property type="match status" value="1"/>
</dbReference>
<dbReference type="PROSITE" id="PS51372">
    <property type="entry name" value="PRD_2"/>
    <property type="match status" value="1"/>
</dbReference>
<sequence>MFNISKKRQINRLVSLLATGKKYKTVADLEMGMSLSRRSVFYWLKQLNITLQHLKLDNVQRLTSGGYFLTQATLDELSHYEQAAAEPVVNATARRQLIIWYLVQEEPHLSLVHLAERLKVSKNTIIKDFKRLPSMLPTNTVIINTSHGKALRGLEKGKRRWVYQQLVQRNQAIIHQVQQLPHLEDIRRQLHDLQTTTGNVYSEDAVQTLIWYIGWLVQRLAAGKRVVAETKLTLIDPLDQWCDAVLTTYAVSTLAEVKGLRELLLAGQLQHVNEQTSFDQHLLVITRKVVRRFCSVSGIDVLTDSFLKALVTHLHAAYFRIKYHVPYHYIDLTQTKVTYQHLMSLTQFSLRPFEQFLKMAIPSDELALITVYFGGEIRRLSPDWLASAKHPDVWLVCTSGIGTSQLLYQQLATRYPSIVFSQPMSLEDFYRHDLIDERPKLILSTAKLPETIAVPTLWVQAIPSSNDFQRLNQAFYRVGLLDGSGDAQLVQAVLDIITDYARVDDFTGLTGSLRDYFQQTPVTQRVGERRSLAALISEDHIQVLAGVSDWTVAVHQALRPLEIAGIVDPDYANHIIEATQTNGPYMVLKEGIMLAHSKPTDGVNELGMSVLVLKTPVVLSAHGQQRSLRVIFGLAPTDRQTHVQALSQLLALLQNEELYQRLILADNHDEVHHVLVEATALIS</sequence>
<evidence type="ECO:0000259" key="3">
    <source>
        <dbReference type="PROSITE" id="PS51372"/>
    </source>
</evidence>